<reference evidence="7" key="1">
    <citation type="submission" date="2022-10" db="EMBL/GenBank/DDBJ databases">
        <title>Novel sulphate-reducing endosymbionts in the free-living metamonad Anaeramoeba.</title>
        <authorList>
            <person name="Jerlstrom-Hultqvist J."/>
            <person name="Cepicka I."/>
            <person name="Gallot-Lavallee L."/>
            <person name="Salas-Leiva D."/>
            <person name="Curtis B.A."/>
            <person name="Zahonova K."/>
            <person name="Pipaliya S."/>
            <person name="Dacks J."/>
            <person name="Roger A.J."/>
        </authorList>
    </citation>
    <scope>NUCLEOTIDE SEQUENCE</scope>
    <source>
        <strain evidence="7">BMAN</strain>
    </source>
</reference>
<dbReference type="InterPro" id="IPR029479">
    <property type="entry name" value="Nitroreductase"/>
</dbReference>
<feature type="domain" description="Nitroreductase" evidence="6">
    <location>
        <begin position="48"/>
        <end position="205"/>
    </location>
</feature>
<evidence type="ECO:0000256" key="5">
    <source>
        <dbReference type="ARBA" id="ARBA00023002"/>
    </source>
</evidence>
<evidence type="ECO:0000259" key="6">
    <source>
        <dbReference type="Pfam" id="PF00881"/>
    </source>
</evidence>
<proteinExistence type="inferred from homology"/>
<evidence type="ECO:0000256" key="4">
    <source>
        <dbReference type="ARBA" id="ARBA00022643"/>
    </source>
</evidence>
<evidence type="ECO:0000313" key="7">
    <source>
        <dbReference type="EMBL" id="KAJ5078426.1"/>
    </source>
</evidence>
<keyword evidence="3" id="KW-0285">Flavoprotein</keyword>
<dbReference type="AlphaFoldDB" id="A0A9Q0LRD6"/>
<dbReference type="Proteomes" id="UP001149090">
    <property type="component" value="Unassembled WGS sequence"/>
</dbReference>
<evidence type="ECO:0000256" key="3">
    <source>
        <dbReference type="ARBA" id="ARBA00022630"/>
    </source>
</evidence>
<keyword evidence="5" id="KW-0560">Oxidoreductase</keyword>
<gene>
    <name evidence="7" type="ORF">M0811_04751</name>
</gene>
<dbReference type="SUPFAM" id="SSF55469">
    <property type="entry name" value="FMN-dependent nitroreductase-like"/>
    <property type="match status" value="1"/>
</dbReference>
<comment type="cofactor">
    <cofactor evidence="1">
        <name>FMN</name>
        <dbReference type="ChEBI" id="CHEBI:58210"/>
    </cofactor>
</comment>
<organism evidence="7 8">
    <name type="scientific">Anaeramoeba ignava</name>
    <name type="common">Anaerobic marine amoeba</name>
    <dbReference type="NCBI Taxonomy" id="1746090"/>
    <lineage>
        <taxon>Eukaryota</taxon>
        <taxon>Metamonada</taxon>
        <taxon>Anaeramoebidae</taxon>
        <taxon>Anaeramoeba</taxon>
    </lineage>
</organism>
<dbReference type="CDD" id="cd02136">
    <property type="entry name" value="PnbA_NfnB-like"/>
    <property type="match status" value="1"/>
</dbReference>
<evidence type="ECO:0000256" key="2">
    <source>
        <dbReference type="ARBA" id="ARBA00007118"/>
    </source>
</evidence>
<dbReference type="Gene3D" id="3.40.109.10">
    <property type="entry name" value="NADH Oxidase"/>
    <property type="match status" value="1"/>
</dbReference>
<dbReference type="InterPro" id="IPR000415">
    <property type="entry name" value="Nitroreductase-like"/>
</dbReference>
<dbReference type="PANTHER" id="PTHR43673:SF2">
    <property type="entry name" value="NITROREDUCTASE"/>
    <property type="match status" value="1"/>
</dbReference>
<comment type="caution">
    <text evidence="7">The sequence shown here is derived from an EMBL/GenBank/DDBJ whole genome shotgun (WGS) entry which is preliminary data.</text>
</comment>
<keyword evidence="4" id="KW-0288">FMN</keyword>
<evidence type="ECO:0000256" key="1">
    <source>
        <dbReference type="ARBA" id="ARBA00001917"/>
    </source>
</evidence>
<protein>
    <submittedName>
        <fullName evidence="7">Nad(P)h nitroreductase ydgi-related</fullName>
    </submittedName>
</protein>
<name>A0A9Q0LRD6_ANAIG</name>
<comment type="similarity">
    <text evidence="2">Belongs to the nitroreductase family.</text>
</comment>
<keyword evidence="8" id="KW-1185">Reference proteome</keyword>
<dbReference type="Pfam" id="PF00881">
    <property type="entry name" value="Nitroreductase"/>
    <property type="match status" value="1"/>
</dbReference>
<dbReference type="GO" id="GO:0016491">
    <property type="term" value="F:oxidoreductase activity"/>
    <property type="evidence" value="ECO:0007669"/>
    <property type="project" value="UniProtKB-KW"/>
</dbReference>
<sequence length="227" mass="26056">MLSIISKINSSNKLSEIVQHKLKETIKPLFRKGEYSTKEETNEVLETIKTRRSTRAFERKQIKKNEIEKILEVAKNTPSAMNKQPWKVYVVQKEELIRKIGGEISEVLTPQMTFLQRAKKQLQVPDPILYDAPTVLFITTKKERSMPLFIDIDVGIYLANLNLAAESLGINSVIVGLTKMHEEPVLKFLNIPDDETFKIALALGYRDSNRHPPEKKEIVTGNIKWID</sequence>
<dbReference type="OrthoDB" id="2094932at2759"/>
<dbReference type="PANTHER" id="PTHR43673">
    <property type="entry name" value="NAD(P)H NITROREDUCTASE YDGI-RELATED"/>
    <property type="match status" value="1"/>
</dbReference>
<dbReference type="OMA" id="RNAPTAC"/>
<dbReference type="EMBL" id="JAPDFW010000053">
    <property type="protein sequence ID" value="KAJ5078426.1"/>
    <property type="molecule type" value="Genomic_DNA"/>
</dbReference>
<evidence type="ECO:0000313" key="8">
    <source>
        <dbReference type="Proteomes" id="UP001149090"/>
    </source>
</evidence>
<accession>A0A9Q0LRD6</accession>